<evidence type="ECO:0000256" key="2">
    <source>
        <dbReference type="ARBA" id="ARBA00022801"/>
    </source>
</evidence>
<evidence type="ECO:0000256" key="5">
    <source>
        <dbReference type="PROSITE-ProRule" id="PRU00560"/>
    </source>
</evidence>
<dbReference type="PROSITE" id="PS51198">
    <property type="entry name" value="UVRD_HELICASE_ATP_BIND"/>
    <property type="match status" value="1"/>
</dbReference>
<keyword evidence="2 5" id="KW-0378">Hydrolase</keyword>
<reference evidence="7 9" key="1">
    <citation type="journal article" date="2023" name="Microb. Genom.">
        <title>Mesoterricola silvestris gen. nov., sp. nov., Mesoterricola sediminis sp. nov., Geothrix oryzae sp. nov., Geothrix edaphica sp. nov., Geothrix rubra sp. nov., and Geothrix limicola sp. nov., six novel members of Acidobacteriota isolated from soils.</title>
        <authorList>
            <person name="Weisberg A.J."/>
            <person name="Pearce E."/>
            <person name="Kramer C.G."/>
            <person name="Chang J.H."/>
            <person name="Clarke C.R."/>
        </authorList>
    </citation>
    <scope>NUCLEOTIDE SEQUENCE</scope>
    <source>
        <strain evidence="8 9">NB05-1H</strain>
        <strain evidence="7">NRRL_B-16521</strain>
    </source>
</reference>
<feature type="domain" description="UvrD-like helicase ATP-binding" evidence="6">
    <location>
        <begin position="1"/>
        <end position="274"/>
    </location>
</feature>
<dbReference type="GeneID" id="69806645"/>
<dbReference type="GO" id="GO:0003677">
    <property type="term" value="F:DNA binding"/>
    <property type="evidence" value="ECO:0007669"/>
    <property type="project" value="InterPro"/>
</dbReference>
<evidence type="ECO:0000256" key="3">
    <source>
        <dbReference type="ARBA" id="ARBA00022806"/>
    </source>
</evidence>
<dbReference type="AlphaFoldDB" id="A0AAP6EEA9"/>
<name>A0AAP6EEA9_9ACTN</name>
<evidence type="ECO:0000313" key="10">
    <source>
        <dbReference type="Proteomes" id="UP001282288"/>
    </source>
</evidence>
<dbReference type="InterPro" id="IPR027417">
    <property type="entry name" value="P-loop_NTPase"/>
</dbReference>
<proteinExistence type="predicted"/>
<evidence type="ECO:0000313" key="7">
    <source>
        <dbReference type="EMBL" id="MDX2959030.1"/>
    </source>
</evidence>
<organism evidence="7 10">
    <name type="scientific">Streptomyces acidiscabies</name>
    <dbReference type="NCBI Taxonomy" id="42234"/>
    <lineage>
        <taxon>Bacteria</taxon>
        <taxon>Bacillati</taxon>
        <taxon>Actinomycetota</taxon>
        <taxon>Actinomycetes</taxon>
        <taxon>Kitasatosporales</taxon>
        <taxon>Streptomycetaceae</taxon>
        <taxon>Streptomyces</taxon>
    </lineage>
</organism>
<keyword evidence="9" id="KW-1185">Reference proteome</keyword>
<dbReference type="PANTHER" id="PTHR11070">
    <property type="entry name" value="UVRD / RECB / PCRA DNA HELICASE FAMILY MEMBER"/>
    <property type="match status" value="1"/>
</dbReference>
<dbReference type="RefSeq" id="WP_075661697.1">
    <property type="nucleotide sequence ID" value="NZ_BCML01000021.1"/>
</dbReference>
<dbReference type="EMBL" id="JARAWP010000030">
    <property type="protein sequence ID" value="MDX3023878.1"/>
    <property type="molecule type" value="Genomic_DNA"/>
</dbReference>
<keyword evidence="4 5" id="KW-0067">ATP-binding</keyword>
<evidence type="ECO:0000313" key="8">
    <source>
        <dbReference type="EMBL" id="MDX3023878.1"/>
    </source>
</evidence>
<dbReference type="GO" id="GO:0043138">
    <property type="term" value="F:3'-5' DNA helicase activity"/>
    <property type="evidence" value="ECO:0007669"/>
    <property type="project" value="TreeGrafter"/>
</dbReference>
<dbReference type="Gene3D" id="3.40.50.300">
    <property type="entry name" value="P-loop containing nucleotide triphosphate hydrolases"/>
    <property type="match status" value="2"/>
</dbReference>
<evidence type="ECO:0000256" key="4">
    <source>
        <dbReference type="ARBA" id="ARBA00022840"/>
    </source>
</evidence>
<dbReference type="PANTHER" id="PTHR11070:SF2">
    <property type="entry name" value="ATP-DEPENDENT DNA HELICASE SRS2"/>
    <property type="match status" value="1"/>
</dbReference>
<evidence type="ECO:0000313" key="9">
    <source>
        <dbReference type="Proteomes" id="UP001272987"/>
    </source>
</evidence>
<feature type="binding site" evidence="5">
    <location>
        <begin position="22"/>
        <end position="29"/>
    </location>
    <ligand>
        <name>ATP</name>
        <dbReference type="ChEBI" id="CHEBI:30616"/>
    </ligand>
</feature>
<accession>A0AAP6EEA9</accession>
<protein>
    <submittedName>
        <fullName evidence="7">UvrD-helicase domain-containing protein</fullName>
    </submittedName>
</protein>
<gene>
    <name evidence="7" type="ORF">PV399_04745</name>
    <name evidence="8" type="ORF">PV666_39310</name>
</gene>
<dbReference type="GO" id="GO:0016787">
    <property type="term" value="F:hydrolase activity"/>
    <property type="evidence" value="ECO:0007669"/>
    <property type="project" value="UniProtKB-UniRule"/>
</dbReference>
<comment type="caution">
    <text evidence="7">The sequence shown here is derived from an EMBL/GenBank/DDBJ whole genome shotgun (WGS) entry which is preliminary data.</text>
</comment>
<dbReference type="InterPro" id="IPR014016">
    <property type="entry name" value="UvrD-like_ATP-bd"/>
</dbReference>
<dbReference type="Pfam" id="PF00580">
    <property type="entry name" value="UvrD-helicase"/>
    <property type="match status" value="1"/>
</dbReference>
<dbReference type="EMBL" id="JARAWC010000003">
    <property type="protein sequence ID" value="MDX2959030.1"/>
    <property type="molecule type" value="Genomic_DNA"/>
</dbReference>
<dbReference type="InterPro" id="IPR000212">
    <property type="entry name" value="DNA_helicase_UvrD/REP"/>
</dbReference>
<dbReference type="Proteomes" id="UP001272987">
    <property type="component" value="Unassembled WGS sequence"/>
</dbReference>
<evidence type="ECO:0000256" key="1">
    <source>
        <dbReference type="ARBA" id="ARBA00022741"/>
    </source>
</evidence>
<keyword evidence="3 5" id="KW-0347">Helicase</keyword>
<keyword evidence="1 5" id="KW-0547">Nucleotide-binding</keyword>
<dbReference type="SUPFAM" id="SSF52540">
    <property type="entry name" value="P-loop containing nucleoside triphosphate hydrolases"/>
    <property type="match status" value="1"/>
</dbReference>
<dbReference type="GO" id="GO:0005524">
    <property type="term" value="F:ATP binding"/>
    <property type="evidence" value="ECO:0007669"/>
    <property type="project" value="UniProtKB-UniRule"/>
</dbReference>
<dbReference type="GO" id="GO:0000725">
    <property type="term" value="P:recombinational repair"/>
    <property type="evidence" value="ECO:0007669"/>
    <property type="project" value="TreeGrafter"/>
</dbReference>
<evidence type="ECO:0000259" key="6">
    <source>
        <dbReference type="PROSITE" id="PS51198"/>
    </source>
</evidence>
<sequence length="596" mass="66743">MAAQRALVELDTVPGRIVRAEACPGAGKTRTVVERHLSRPLEPRQGRAIVSFTKVAGAQIRARCAAAGRPDLVQFPHYIGTFDTFVWRHLVRPYLRARGERTWHRLESWRDHPKAHREGVSLDDFRFEYGPDHVRTVAPTLSRLPPALSGDENAEGRLTYWAARTMSELWEAGYLSGDQLRDMALYLLQDAPRRERIARVLTKRFSEIVVDEAQDCSGDDLEIVGLLSHLRVPLLLVQDPDQSIYGFRDQNARRIGRTADSPPDHRLRHNWRSTQIICDLAHTLRSSNAPHDIAAGPYHAEEIPVLLVPTTGRRQSDWVGDFSREAKHLDIPRQERLVVAHKGSALPKELTGTRDVPAARLDRLIWATAVLRSPSASNRQQEKAGRALREAVLQYWYGELEMPEAVGLKRHGLTTVELRLMQQVLLRELPALTVTAGEWNRGAYEAIRRQAVRLGVEMKATSPHRCRRSSTPAWKLVGFGNPLSAQAAVGRVGTVHGVKGEEADAVLVVVPPADKDDARSNRLVDTWTGQHVPSDADSDTAEALRVLYVAATRARRLLAFALSDHHLKLVKDFLIEEGIPCRSLHGDRGEQTMLVL</sequence>
<dbReference type="Proteomes" id="UP001282288">
    <property type="component" value="Unassembled WGS sequence"/>
</dbReference>